<comment type="caution">
    <text evidence="3">The sequence shown here is derived from an EMBL/GenBank/DDBJ whole genome shotgun (WGS) entry which is preliminary data.</text>
</comment>
<evidence type="ECO:0000313" key="4">
    <source>
        <dbReference type="Proteomes" id="UP000444721"/>
    </source>
</evidence>
<dbReference type="InterPro" id="IPR029787">
    <property type="entry name" value="Nucleotide_cyclase"/>
</dbReference>
<dbReference type="AlphaFoldDB" id="A0A6A5BW75"/>
<feature type="transmembrane region" description="Helical" evidence="2">
    <location>
        <begin position="74"/>
        <end position="97"/>
    </location>
</feature>
<dbReference type="RefSeq" id="XP_044563414.1">
    <property type="nucleotide sequence ID" value="XM_044705725.1"/>
</dbReference>
<keyword evidence="2" id="KW-0812">Transmembrane</keyword>
<feature type="region of interest" description="Disordered" evidence="1">
    <location>
        <begin position="866"/>
        <end position="896"/>
    </location>
</feature>
<dbReference type="OrthoDB" id="10367684at2759"/>
<feature type="compositionally biased region" description="Low complexity" evidence="1">
    <location>
        <begin position="509"/>
        <end position="524"/>
    </location>
</feature>
<protein>
    <recommendedName>
        <fullName evidence="5">Guanylate cyclase domain-containing protein</fullName>
    </recommendedName>
</protein>
<dbReference type="VEuPathDB" id="AmoebaDB:FDP41_002521"/>
<feature type="region of interest" description="Disordered" evidence="1">
    <location>
        <begin position="498"/>
        <end position="530"/>
    </location>
</feature>
<dbReference type="VEuPathDB" id="AmoebaDB:NF0074800"/>
<sequence length="896" mass="100757">MAPKVVPSSFSSSSSKDSLKEDELCSELDEAAKLMVAHVLGESDDAASVSNVANSGKVQPKQPTLLAGCCSMRLFIILLILILLIACSVFIWLASYIGSTQALNALSGDLISRVGEKVMTFMDSELSPYMKLTWTLADDFNNGIIGKSPSLKYLFSRYRIYNPFAVGVFFPLELYTYLISGTPPNEVLTFGYKPFNFTGVTVMYANSTDGSLMGVFNNDTRPFIISQQEYWKRSFQLFNQLGVDGVFGEPYVVKDSGVCIYYTVKLYDPILYAQGQKQVIGLSKTNLSLNNIQKFLQKLSLIGDGFVLVAERNDMVIGGSINTTALDGKSRISLFSLTSKNAGALMQQVKDLYGSLNQTPRQIEVNSLGVDYIIQKMEYSFQNIQWNVFLVVYKEEIARTTNINTYISVGVAVGVVTIGILCSVVIGYVISQPLRYLEKQFMKIKTFDLERVIFISSKFKEVDSIYRDLHEMVQWLNEFKSFLPENVFNQLKNLQLNTNDSDKQPETKSSSLHQQEQQQENRPSSSHHHDALSSQKSISVVFIHLHDFVKTHSSLEITHTFAKIASGLSTLAKTLKADLQIHSVEEFQLSFTEEGEGSRSFNKKKPNLVALESSLKISKVLDNIGKSNRKNANKLKYSIGISSGISNVGNLGSSNLRVYSIVGPLLSNARKMSQLCRALKCKILTDIVCSEAQSQFVVRPVSSSGEEYQKCVKSVFEVIKENVVEKDEWMYELEQQKANQRFKDFQSAFSLFESHAYHSNSFHKNVNIPHQQQQPFIHSLTTVHQVMEQISQSQNLLQEHLEKFPEDSLITKRLLRVLDTLKEEGLKTMKNDDDLDDDGHSLIQVLLDYHSEISTTLKAILPLSRSHHAEQEDIDPQTPPPPQQQHDSDMEITLLE</sequence>
<dbReference type="GeneID" id="68109739"/>
<name>A0A6A5BW75_NAEFO</name>
<dbReference type="VEuPathDB" id="AmoebaDB:NF0074810"/>
<keyword evidence="4" id="KW-1185">Reference proteome</keyword>
<evidence type="ECO:0000256" key="2">
    <source>
        <dbReference type="SAM" id="Phobius"/>
    </source>
</evidence>
<feature type="region of interest" description="Disordered" evidence="1">
    <location>
        <begin position="1"/>
        <end position="21"/>
    </location>
</feature>
<dbReference type="OMA" id="FESHAYH"/>
<proteinExistence type="predicted"/>
<gene>
    <name evidence="3" type="ORF">FDP41_002521</name>
</gene>
<dbReference type="Gene3D" id="3.30.70.1230">
    <property type="entry name" value="Nucleotide cyclase"/>
    <property type="match status" value="1"/>
</dbReference>
<dbReference type="SUPFAM" id="SSF55073">
    <property type="entry name" value="Nucleotide cyclase"/>
    <property type="match status" value="1"/>
</dbReference>
<feature type="transmembrane region" description="Helical" evidence="2">
    <location>
        <begin position="406"/>
        <end position="430"/>
    </location>
</feature>
<reference evidence="3 4" key="1">
    <citation type="journal article" date="2019" name="Sci. Rep.">
        <title>Nanopore sequencing improves the draft genome of the human pathogenic amoeba Naegleria fowleri.</title>
        <authorList>
            <person name="Liechti N."/>
            <person name="Schurch N."/>
            <person name="Bruggmann R."/>
            <person name="Wittwer M."/>
        </authorList>
    </citation>
    <scope>NUCLEOTIDE SEQUENCE [LARGE SCALE GENOMIC DNA]</scope>
    <source>
        <strain evidence="3 4">ATCC 30894</strain>
    </source>
</reference>
<evidence type="ECO:0000313" key="3">
    <source>
        <dbReference type="EMBL" id="KAF0978701.1"/>
    </source>
</evidence>
<evidence type="ECO:0000256" key="1">
    <source>
        <dbReference type="SAM" id="MobiDB-lite"/>
    </source>
</evidence>
<evidence type="ECO:0008006" key="5">
    <source>
        <dbReference type="Google" id="ProtNLM"/>
    </source>
</evidence>
<dbReference type="Proteomes" id="UP000444721">
    <property type="component" value="Unassembled WGS sequence"/>
</dbReference>
<organism evidence="3 4">
    <name type="scientific">Naegleria fowleri</name>
    <name type="common">Brain eating amoeba</name>
    <dbReference type="NCBI Taxonomy" id="5763"/>
    <lineage>
        <taxon>Eukaryota</taxon>
        <taxon>Discoba</taxon>
        <taxon>Heterolobosea</taxon>
        <taxon>Tetramitia</taxon>
        <taxon>Eutetramitia</taxon>
        <taxon>Vahlkampfiidae</taxon>
        <taxon>Naegleria</taxon>
    </lineage>
</organism>
<keyword evidence="2" id="KW-1133">Transmembrane helix</keyword>
<dbReference type="EMBL" id="VFQX01000029">
    <property type="protein sequence ID" value="KAF0978701.1"/>
    <property type="molecule type" value="Genomic_DNA"/>
</dbReference>
<dbReference type="Gene3D" id="3.30.450.20">
    <property type="entry name" value="PAS domain"/>
    <property type="match status" value="1"/>
</dbReference>
<keyword evidence="2" id="KW-0472">Membrane</keyword>
<dbReference type="VEuPathDB" id="AmoebaDB:NfTy_041080"/>
<accession>A0A6A5BW75</accession>